<dbReference type="PROSITE" id="PS50943">
    <property type="entry name" value="HTH_CROC1"/>
    <property type="match status" value="1"/>
</dbReference>
<dbReference type="PANTHER" id="PTHR43236:SF2">
    <property type="entry name" value="BLL0069 PROTEIN"/>
    <property type="match status" value="1"/>
</dbReference>
<dbReference type="Gene3D" id="1.10.260.40">
    <property type="entry name" value="lambda repressor-like DNA-binding domains"/>
    <property type="match status" value="1"/>
</dbReference>
<evidence type="ECO:0000313" key="2">
    <source>
        <dbReference type="EMBL" id="MCK9689486.1"/>
    </source>
</evidence>
<gene>
    <name evidence="2" type="ORF">LPC04_27525</name>
</gene>
<feature type="domain" description="HTH cro/C1-type" evidence="1">
    <location>
        <begin position="8"/>
        <end position="62"/>
    </location>
</feature>
<accession>A0A9X1YNU3</accession>
<keyword evidence="3" id="KW-1185">Reference proteome</keyword>
<dbReference type="InterPro" id="IPR052345">
    <property type="entry name" value="Rad_response_metalloprotease"/>
</dbReference>
<organism evidence="2 3">
    <name type="scientific">Scleromatobacter humisilvae</name>
    <dbReference type="NCBI Taxonomy" id="2897159"/>
    <lineage>
        <taxon>Bacteria</taxon>
        <taxon>Pseudomonadati</taxon>
        <taxon>Pseudomonadota</taxon>
        <taxon>Betaproteobacteria</taxon>
        <taxon>Burkholderiales</taxon>
        <taxon>Sphaerotilaceae</taxon>
        <taxon>Scleromatobacter</taxon>
    </lineage>
</organism>
<dbReference type="InterPro" id="IPR010982">
    <property type="entry name" value="Lambda_DNA-bd_dom_sf"/>
</dbReference>
<comment type="caution">
    <text evidence="2">The sequence shown here is derived from an EMBL/GenBank/DDBJ whole genome shotgun (WGS) entry which is preliminary data.</text>
</comment>
<reference evidence="2" key="1">
    <citation type="submission" date="2021-11" db="EMBL/GenBank/DDBJ databases">
        <title>BS-T2-15 a new species belonging to the Comamonadaceae family isolated from the soil of a French oak forest.</title>
        <authorList>
            <person name="Mieszkin S."/>
            <person name="Alain K."/>
        </authorList>
    </citation>
    <scope>NUCLEOTIDE SEQUENCE</scope>
    <source>
        <strain evidence="2">BS-T2-15</strain>
    </source>
</reference>
<dbReference type="InterPro" id="IPR001387">
    <property type="entry name" value="Cro/C1-type_HTH"/>
</dbReference>
<dbReference type="GO" id="GO:0003677">
    <property type="term" value="F:DNA binding"/>
    <property type="evidence" value="ECO:0007669"/>
    <property type="project" value="InterPro"/>
</dbReference>
<dbReference type="PANTHER" id="PTHR43236">
    <property type="entry name" value="ANTITOXIN HIGA1"/>
    <property type="match status" value="1"/>
</dbReference>
<dbReference type="AlphaFoldDB" id="A0A9X1YNU3"/>
<dbReference type="SUPFAM" id="SSF47413">
    <property type="entry name" value="lambda repressor-like DNA-binding domains"/>
    <property type="match status" value="1"/>
</dbReference>
<name>A0A9X1YNU3_9BURK</name>
<dbReference type="Proteomes" id="UP001139353">
    <property type="component" value="Unassembled WGS sequence"/>
</dbReference>
<sequence length="380" mass="42186">MSLNLPLIQERQNLLGLSGTALASACEVSKEAVSNWLRGESVPRPSKLVQLARTLEVSVAELLGVAAPPPAPVIAYRTKLNREVTDEAALAAEGVAQHLRRLVPLFPAEPRIESPRDAAPQALTSHVRGVAAEMREKLGLSAMEVVCEEHVLTLLRHFGAILVPVLWGRDKERHENALSVYLPESGHSFVVFNLDCKADDYLYWLSHEFGHCLSLHKLQGKPGEDYAELFAQHFLFPDEAAHACAEEIGTASWRVAMEVAIRWASSYGISLLTIVRRVDEIRAAHGMQKLEGGKQFWYCFHSHRTDIPSWGDVVCEGAMSSVSQYVEVAERHYKTPVLKALEILQIEDGGRNPQAIQGTLMVPITQAVDLSLELWKRRNV</sequence>
<dbReference type="CDD" id="cd00093">
    <property type="entry name" value="HTH_XRE"/>
    <property type="match status" value="1"/>
</dbReference>
<dbReference type="SMART" id="SM00530">
    <property type="entry name" value="HTH_XRE"/>
    <property type="match status" value="1"/>
</dbReference>
<dbReference type="RefSeq" id="WP_275685538.1">
    <property type="nucleotide sequence ID" value="NZ_JAJLJH010000015.1"/>
</dbReference>
<evidence type="ECO:0000259" key="1">
    <source>
        <dbReference type="PROSITE" id="PS50943"/>
    </source>
</evidence>
<protein>
    <submittedName>
        <fullName evidence="2">XRE family transcriptional regulator</fullName>
    </submittedName>
</protein>
<dbReference type="Pfam" id="PF01381">
    <property type="entry name" value="HTH_3"/>
    <property type="match status" value="1"/>
</dbReference>
<proteinExistence type="predicted"/>
<evidence type="ECO:0000313" key="3">
    <source>
        <dbReference type="Proteomes" id="UP001139353"/>
    </source>
</evidence>
<dbReference type="EMBL" id="JAJLJH010000015">
    <property type="protein sequence ID" value="MCK9689486.1"/>
    <property type="molecule type" value="Genomic_DNA"/>
</dbReference>